<dbReference type="InterPro" id="IPR036885">
    <property type="entry name" value="SWIB_MDM2_dom_sf"/>
</dbReference>
<organism evidence="2 3">
    <name type="scientific">Hamiltosporidium tvaerminnensis</name>
    <dbReference type="NCBI Taxonomy" id="1176355"/>
    <lineage>
        <taxon>Eukaryota</taxon>
        <taxon>Fungi</taxon>
        <taxon>Fungi incertae sedis</taxon>
        <taxon>Microsporidia</taxon>
        <taxon>Dubosqiidae</taxon>
        <taxon>Hamiltosporidium</taxon>
    </lineage>
</organism>
<dbReference type="Proteomes" id="UP000292282">
    <property type="component" value="Unassembled WGS sequence"/>
</dbReference>
<dbReference type="Pfam" id="PF02201">
    <property type="entry name" value="SWIB"/>
    <property type="match status" value="1"/>
</dbReference>
<dbReference type="EMBL" id="PITK01002244">
    <property type="protein sequence ID" value="TBU08567.1"/>
    <property type="molecule type" value="Genomic_DNA"/>
</dbReference>
<dbReference type="STRING" id="1176355.A0A4Q9LKL2"/>
<gene>
    <name evidence="2" type="ORF">CWI38_2244p0010</name>
</gene>
<dbReference type="PANTHER" id="PTHR13844">
    <property type="entry name" value="SWI/SNF-RELATED MATRIX-ASSOCIATED ACTIN-DEPENDENT REGULATOR OF CHROMATIN SUBFAMILY D"/>
    <property type="match status" value="1"/>
</dbReference>
<protein>
    <submittedName>
        <fullName evidence="2">Putative SWIB/MDM2 domain-containing transcription activation complex protein</fullName>
    </submittedName>
</protein>
<dbReference type="CDD" id="cd10568">
    <property type="entry name" value="SWIB_like"/>
    <property type="match status" value="1"/>
</dbReference>
<dbReference type="OrthoDB" id="10263741at2759"/>
<dbReference type="SMART" id="SM00151">
    <property type="entry name" value="SWIB"/>
    <property type="match status" value="1"/>
</dbReference>
<comment type="caution">
    <text evidence="2">The sequence shown here is derived from an EMBL/GenBank/DDBJ whole genome shotgun (WGS) entry which is preliminary data.</text>
</comment>
<dbReference type="InterPro" id="IPR019835">
    <property type="entry name" value="SWIB_domain"/>
</dbReference>
<evidence type="ECO:0000313" key="2">
    <source>
        <dbReference type="EMBL" id="TBU08567.1"/>
    </source>
</evidence>
<dbReference type="AlphaFoldDB" id="A0A4Q9LKL2"/>
<reference evidence="2 3" key="1">
    <citation type="submission" date="2017-12" db="EMBL/GenBank/DDBJ databases">
        <authorList>
            <person name="Pombert J.-F."/>
            <person name="Haag K.L."/>
            <person name="Ebert D."/>
        </authorList>
    </citation>
    <scope>NUCLEOTIDE SEQUENCE [LARGE SCALE GENOMIC DNA]</scope>
    <source>
        <strain evidence="2">IL-G-3</strain>
    </source>
</reference>
<dbReference type="VEuPathDB" id="MicrosporidiaDB:CWI38_2244p0010"/>
<keyword evidence="3" id="KW-1185">Reference proteome</keyword>
<dbReference type="Gene3D" id="1.10.245.10">
    <property type="entry name" value="SWIB/MDM2 domain"/>
    <property type="match status" value="1"/>
</dbReference>
<dbReference type="SUPFAM" id="SSF47592">
    <property type="entry name" value="SWIB/MDM2 domain"/>
    <property type="match status" value="1"/>
</dbReference>
<dbReference type="PROSITE" id="PS51925">
    <property type="entry name" value="SWIB_MDM2"/>
    <property type="match status" value="1"/>
</dbReference>
<dbReference type="InterPro" id="IPR003121">
    <property type="entry name" value="SWIB_MDM2_domain"/>
</dbReference>
<evidence type="ECO:0000313" key="3">
    <source>
        <dbReference type="Proteomes" id="UP000292282"/>
    </source>
</evidence>
<name>A0A4Q9LKL2_9MICR</name>
<proteinExistence type="predicted"/>
<evidence type="ECO:0000259" key="1">
    <source>
        <dbReference type="PROSITE" id="PS51925"/>
    </source>
</evidence>
<accession>A0A4Q9LKL2</accession>
<feature type="domain" description="DM2" evidence="1">
    <location>
        <begin position="155"/>
        <end position="232"/>
    </location>
</feature>
<sequence>MMNLYNHLKKMEKLMDNAALKRKLMIEDSHCSRLKCIKTLRIFISISLNPFLLKIEGRVINDYKNNVTVKTSALLKRIYVEFNNTEQKSEDIAEVMVYDNKDILCPPISEIPIDHIKEDIIDSFEWIRSDKHIDGFELKTDKTPNSIQISFQFDNSINKYKVSQNLAEVINRHTDSKSEIILETWKYIRLNRLIGSKGKDIVVCDDKLKKCFDCDTFDICQLSMYVDRCLLPLDYLTIDVPVTNGYTRVFDVRMECDDLVDFPIIYTNKTILALDRKINDILELIKKTEERKELLEKFAQNPKKFIDEWIVLQSKDLNVIEDNPDFQTDFFYQPIKSASNDKCCEDTATLLEGISVYKYLGIKEDSKGIRNVAHLGKLNAKNLFSAINQHAISLINYHIGLDDAVRAVLVKNKLHLRPGSLHSVELRSEHMLLQLLDCLEKSKEISTRRAAILKLLKVKYRLVEELVSVSDSSRWLKKGNIRPRNEAVFCYIQDRNEL</sequence>